<evidence type="ECO:0000313" key="4">
    <source>
        <dbReference type="Proteomes" id="UP001549099"/>
    </source>
</evidence>
<organism evidence="3 4">
    <name type="scientific">Bhargavaea ullalensis</name>
    <dbReference type="NCBI Taxonomy" id="1265685"/>
    <lineage>
        <taxon>Bacteria</taxon>
        <taxon>Bacillati</taxon>
        <taxon>Bacillota</taxon>
        <taxon>Bacilli</taxon>
        <taxon>Bacillales</taxon>
        <taxon>Caryophanaceae</taxon>
        <taxon>Bhargavaea</taxon>
    </lineage>
</organism>
<dbReference type="EMBL" id="JBEPLW010000001">
    <property type="protein sequence ID" value="MET3574251.1"/>
    <property type="molecule type" value="Genomic_DNA"/>
</dbReference>
<name>A0ABV2G7J8_9BACL</name>
<dbReference type="Proteomes" id="UP001549099">
    <property type="component" value="Unassembled WGS sequence"/>
</dbReference>
<feature type="transmembrane region" description="Helical" evidence="2">
    <location>
        <begin position="25"/>
        <end position="43"/>
    </location>
</feature>
<sequence length="73" mass="8228">MLKLEMKKWDHGRENEAAPAKETRIEISTAFLLVLVLPLILLLRSGSRVPFMQNTNHTYNIGRQKGGVGHGED</sequence>
<gene>
    <name evidence="3" type="ORF">ABID49_000127</name>
</gene>
<evidence type="ECO:0000313" key="3">
    <source>
        <dbReference type="EMBL" id="MET3574251.1"/>
    </source>
</evidence>
<keyword evidence="2" id="KW-1133">Transmembrane helix</keyword>
<keyword evidence="4" id="KW-1185">Reference proteome</keyword>
<keyword evidence="2" id="KW-0812">Transmembrane</keyword>
<protein>
    <submittedName>
        <fullName evidence="3">Uncharacterized protein</fullName>
    </submittedName>
</protein>
<comment type="caution">
    <text evidence="3">The sequence shown here is derived from an EMBL/GenBank/DDBJ whole genome shotgun (WGS) entry which is preliminary data.</text>
</comment>
<reference evidence="3 4" key="1">
    <citation type="submission" date="2024-06" db="EMBL/GenBank/DDBJ databases">
        <title>Genomic Encyclopedia of Type Strains, Phase IV (KMG-IV): sequencing the most valuable type-strain genomes for metagenomic binning, comparative biology and taxonomic classification.</title>
        <authorList>
            <person name="Goeker M."/>
        </authorList>
    </citation>
    <scope>NUCLEOTIDE SEQUENCE [LARGE SCALE GENOMIC DNA]</scope>
    <source>
        <strain evidence="3 4">DSM 26128</strain>
    </source>
</reference>
<evidence type="ECO:0000256" key="1">
    <source>
        <dbReference type="SAM" id="MobiDB-lite"/>
    </source>
</evidence>
<dbReference type="RefSeq" id="WP_354194275.1">
    <property type="nucleotide sequence ID" value="NZ_JBEPLW010000001.1"/>
</dbReference>
<evidence type="ECO:0000256" key="2">
    <source>
        <dbReference type="SAM" id="Phobius"/>
    </source>
</evidence>
<feature type="region of interest" description="Disordered" evidence="1">
    <location>
        <begin position="1"/>
        <end position="20"/>
    </location>
</feature>
<keyword evidence="2" id="KW-0472">Membrane</keyword>
<proteinExistence type="predicted"/>
<accession>A0ABV2G7J8</accession>